<dbReference type="Proteomes" id="UP000034883">
    <property type="component" value="Chromosome"/>
</dbReference>
<evidence type="ECO:0000313" key="3">
    <source>
        <dbReference type="Proteomes" id="UP000034883"/>
    </source>
</evidence>
<keyword evidence="3" id="KW-1185">Reference proteome</keyword>
<feature type="transmembrane region" description="Helical" evidence="1">
    <location>
        <begin position="53"/>
        <end position="76"/>
    </location>
</feature>
<name>A0A0F6SFP8_9BACT</name>
<reference evidence="2 3" key="1">
    <citation type="submission" date="2015-03" db="EMBL/GenBank/DDBJ databases">
        <title>Genome assembly of Sandaracinus amylolyticus DSM 53668.</title>
        <authorList>
            <person name="Sharma G."/>
            <person name="Subramanian S."/>
        </authorList>
    </citation>
    <scope>NUCLEOTIDE SEQUENCE [LARGE SCALE GENOMIC DNA]</scope>
    <source>
        <strain evidence="2 3">DSM 53668</strain>
    </source>
</reference>
<dbReference type="STRING" id="927083.DB32_004468"/>
<dbReference type="EMBL" id="CP011125">
    <property type="protein sequence ID" value="AKF07319.1"/>
    <property type="molecule type" value="Genomic_DNA"/>
</dbReference>
<protein>
    <submittedName>
        <fullName evidence="2">Uncharacterized protein</fullName>
    </submittedName>
</protein>
<keyword evidence="1" id="KW-1133">Transmembrane helix</keyword>
<evidence type="ECO:0000313" key="2">
    <source>
        <dbReference type="EMBL" id="AKF07319.1"/>
    </source>
</evidence>
<keyword evidence="1" id="KW-0812">Transmembrane</keyword>
<evidence type="ECO:0000256" key="1">
    <source>
        <dbReference type="SAM" id="Phobius"/>
    </source>
</evidence>
<keyword evidence="1" id="KW-0472">Membrane</keyword>
<feature type="transmembrane region" description="Helical" evidence="1">
    <location>
        <begin position="20"/>
        <end position="41"/>
    </location>
</feature>
<accession>A0A0F6SFP8</accession>
<sequence length="120" mass="12210">MGASTLPLVVIAFVGGGLERGLGAIAGASLAMLNWLVIRWVVMAIVRRGDRGFGLTSVLVAKIGFVLAGAAILLRIFDATGLILGVSALVTGLFGGALHLHFNGSLNAQDEGVLGAGERD</sequence>
<feature type="transmembrane region" description="Helical" evidence="1">
    <location>
        <begin position="82"/>
        <end position="102"/>
    </location>
</feature>
<organism evidence="2 3">
    <name type="scientific">Sandaracinus amylolyticus</name>
    <dbReference type="NCBI Taxonomy" id="927083"/>
    <lineage>
        <taxon>Bacteria</taxon>
        <taxon>Pseudomonadati</taxon>
        <taxon>Myxococcota</taxon>
        <taxon>Polyangia</taxon>
        <taxon>Polyangiales</taxon>
        <taxon>Sandaracinaceae</taxon>
        <taxon>Sandaracinus</taxon>
    </lineage>
</organism>
<gene>
    <name evidence="2" type="ORF">DB32_004468</name>
</gene>
<dbReference type="AlphaFoldDB" id="A0A0F6SFP8"/>
<proteinExistence type="predicted"/>
<dbReference type="KEGG" id="samy:DB32_004468"/>